<evidence type="ECO:0000256" key="1">
    <source>
        <dbReference type="RuleBase" id="RU000487"/>
    </source>
</evidence>
<dbReference type="PRINTS" id="PR00190">
    <property type="entry name" value="ACTIN"/>
</dbReference>
<comment type="caution">
    <text evidence="2">The sequence shown here is derived from an EMBL/GenBank/DDBJ whole genome shotgun (WGS) entry which is preliminary data.</text>
</comment>
<sequence length="305" mass="33298">MNWDDIEVIWQHTFDHALQVKPEEHPVLMSETSLTPMANRIKMVQIMFETFNVPALSVCNEGILSLYAAGGHTTGVVVELGDSHGRVVPVCEGRVQKQAIQISDIGGRDLTYYLQRLILEVGFAFGTNNELHLVREIKETICYVPVDLEKEMRVFASAPPPEAPYELPDGSIVDIGSIRPRVAEPLFDPNLAGSTDVGLHEMVLSSVMGFQPDRLLGNIVLSGGTGSMRGLRARLEKEVAAVAPDSTAVRVITPLDCKHSAWVGGSALAYLTSLLSSSSLQSSNITYVTRAEYEEHGPSITQKLE</sequence>
<name>A0A9P6SLG3_9FUNG</name>
<dbReference type="InterPro" id="IPR004000">
    <property type="entry name" value="Actin"/>
</dbReference>
<dbReference type="Proteomes" id="UP000749646">
    <property type="component" value="Unassembled WGS sequence"/>
</dbReference>
<dbReference type="EMBL" id="JAAAHW010003803">
    <property type="protein sequence ID" value="KAF9980697.1"/>
    <property type="molecule type" value="Genomic_DNA"/>
</dbReference>
<dbReference type="Gene3D" id="3.30.420.40">
    <property type="match status" value="2"/>
</dbReference>
<protein>
    <submittedName>
        <fullName evidence="2">Actin</fullName>
    </submittedName>
</protein>
<dbReference type="FunFam" id="3.30.420.40:FF:000050">
    <property type="entry name" value="Actin, alpha skeletal muscle"/>
    <property type="match status" value="1"/>
</dbReference>
<comment type="similarity">
    <text evidence="1">Belongs to the actin family.</text>
</comment>
<dbReference type="AlphaFoldDB" id="A0A9P6SLG3"/>
<dbReference type="Pfam" id="PF00022">
    <property type="entry name" value="Actin"/>
    <property type="match status" value="1"/>
</dbReference>
<gene>
    <name evidence="2" type="primary">ACT1_1</name>
    <name evidence="2" type="ORF">BGZ65_004786</name>
</gene>
<dbReference type="OrthoDB" id="74201at2759"/>
<dbReference type="InterPro" id="IPR043129">
    <property type="entry name" value="ATPase_NBD"/>
</dbReference>
<proteinExistence type="inferred from homology"/>
<dbReference type="SUPFAM" id="SSF53067">
    <property type="entry name" value="Actin-like ATPase domain"/>
    <property type="match status" value="2"/>
</dbReference>
<evidence type="ECO:0000313" key="2">
    <source>
        <dbReference type="EMBL" id="KAF9980697.1"/>
    </source>
</evidence>
<dbReference type="Gene3D" id="3.90.640.10">
    <property type="entry name" value="Actin, Chain A, domain 4"/>
    <property type="match status" value="1"/>
</dbReference>
<dbReference type="PANTHER" id="PTHR11937">
    <property type="entry name" value="ACTIN"/>
    <property type="match status" value="1"/>
</dbReference>
<evidence type="ECO:0000313" key="3">
    <source>
        <dbReference type="Proteomes" id="UP000749646"/>
    </source>
</evidence>
<organism evidence="2 3">
    <name type="scientific">Modicella reniformis</name>
    <dbReference type="NCBI Taxonomy" id="1440133"/>
    <lineage>
        <taxon>Eukaryota</taxon>
        <taxon>Fungi</taxon>
        <taxon>Fungi incertae sedis</taxon>
        <taxon>Mucoromycota</taxon>
        <taxon>Mortierellomycotina</taxon>
        <taxon>Mortierellomycetes</taxon>
        <taxon>Mortierellales</taxon>
        <taxon>Mortierellaceae</taxon>
        <taxon>Modicella</taxon>
    </lineage>
</organism>
<dbReference type="SMART" id="SM00268">
    <property type="entry name" value="ACTIN"/>
    <property type="match status" value="1"/>
</dbReference>
<keyword evidence="3" id="KW-1185">Reference proteome</keyword>
<reference evidence="2" key="1">
    <citation type="journal article" date="2020" name="Fungal Divers.">
        <title>Resolving the Mortierellaceae phylogeny through synthesis of multi-gene phylogenetics and phylogenomics.</title>
        <authorList>
            <person name="Vandepol N."/>
            <person name="Liber J."/>
            <person name="Desiro A."/>
            <person name="Na H."/>
            <person name="Kennedy M."/>
            <person name="Barry K."/>
            <person name="Grigoriev I.V."/>
            <person name="Miller A.N."/>
            <person name="O'Donnell K."/>
            <person name="Stajich J.E."/>
            <person name="Bonito G."/>
        </authorList>
    </citation>
    <scope>NUCLEOTIDE SEQUENCE</scope>
    <source>
        <strain evidence="2">MES-2147</strain>
    </source>
</reference>
<accession>A0A9P6SLG3</accession>